<proteinExistence type="predicted"/>
<organism evidence="2 3">
    <name type="scientific">Pleurodeles waltl</name>
    <name type="common">Iberian ribbed newt</name>
    <dbReference type="NCBI Taxonomy" id="8319"/>
    <lineage>
        <taxon>Eukaryota</taxon>
        <taxon>Metazoa</taxon>
        <taxon>Chordata</taxon>
        <taxon>Craniata</taxon>
        <taxon>Vertebrata</taxon>
        <taxon>Euteleostomi</taxon>
        <taxon>Amphibia</taxon>
        <taxon>Batrachia</taxon>
        <taxon>Caudata</taxon>
        <taxon>Salamandroidea</taxon>
        <taxon>Salamandridae</taxon>
        <taxon>Pleurodelinae</taxon>
        <taxon>Pleurodeles</taxon>
    </lineage>
</organism>
<protein>
    <submittedName>
        <fullName evidence="2">Uncharacterized protein</fullName>
    </submittedName>
</protein>
<gene>
    <name evidence="2" type="ORF">NDU88_000021</name>
</gene>
<accession>A0AAV7KNT7</accession>
<dbReference type="AlphaFoldDB" id="A0AAV7KNT7"/>
<dbReference type="Proteomes" id="UP001066276">
    <property type="component" value="Chromosome 12"/>
</dbReference>
<feature type="region of interest" description="Disordered" evidence="1">
    <location>
        <begin position="48"/>
        <end position="84"/>
    </location>
</feature>
<keyword evidence="3" id="KW-1185">Reference proteome</keyword>
<feature type="compositionally biased region" description="Basic and acidic residues" evidence="1">
    <location>
        <begin position="53"/>
        <end position="78"/>
    </location>
</feature>
<comment type="caution">
    <text evidence="2">The sequence shown here is derived from an EMBL/GenBank/DDBJ whole genome shotgun (WGS) entry which is preliminary data.</text>
</comment>
<dbReference type="EMBL" id="JANPWB010000016">
    <property type="protein sequence ID" value="KAJ1079784.1"/>
    <property type="molecule type" value="Genomic_DNA"/>
</dbReference>
<reference evidence="2" key="1">
    <citation type="journal article" date="2022" name="bioRxiv">
        <title>Sequencing and chromosome-scale assembly of the giantPleurodeles waltlgenome.</title>
        <authorList>
            <person name="Brown T."/>
            <person name="Elewa A."/>
            <person name="Iarovenko S."/>
            <person name="Subramanian E."/>
            <person name="Araus A.J."/>
            <person name="Petzold A."/>
            <person name="Susuki M."/>
            <person name="Suzuki K.-i.T."/>
            <person name="Hayashi T."/>
            <person name="Toyoda A."/>
            <person name="Oliveira C."/>
            <person name="Osipova E."/>
            <person name="Leigh N.D."/>
            <person name="Simon A."/>
            <person name="Yun M.H."/>
        </authorList>
    </citation>
    <scope>NUCLEOTIDE SEQUENCE</scope>
    <source>
        <strain evidence="2">20211129_DDA</strain>
        <tissue evidence="2">Liver</tissue>
    </source>
</reference>
<evidence type="ECO:0000313" key="3">
    <source>
        <dbReference type="Proteomes" id="UP001066276"/>
    </source>
</evidence>
<sequence length="84" mass="9365">MHLAQLVDLVGFGIRAPLSSLTRAVQVKGTGRAQTRYSYLQGNNSLKNKLTKLMRERKVPKTGLRSDRRTNKATDGENAKPVQQ</sequence>
<name>A0AAV7KNT7_PLEWA</name>
<evidence type="ECO:0000313" key="2">
    <source>
        <dbReference type="EMBL" id="KAJ1079784.1"/>
    </source>
</evidence>
<evidence type="ECO:0000256" key="1">
    <source>
        <dbReference type="SAM" id="MobiDB-lite"/>
    </source>
</evidence>